<accession>A0A7C4EVH6</accession>
<dbReference type="InterPro" id="IPR010766">
    <property type="entry name" value="DRTGG"/>
</dbReference>
<reference evidence="3" key="1">
    <citation type="journal article" date="2020" name="mSystems">
        <title>Genome- and Community-Level Interaction Insights into Carbon Utilization and Element Cycling Functions of Hydrothermarchaeota in Hydrothermal Sediment.</title>
        <authorList>
            <person name="Zhou Z."/>
            <person name="Liu Y."/>
            <person name="Xu W."/>
            <person name="Pan J."/>
            <person name="Luo Z.H."/>
            <person name="Li M."/>
        </authorList>
    </citation>
    <scope>NUCLEOTIDE SEQUENCE [LARGE SCALE GENOMIC DNA]</scope>
    <source>
        <strain evidence="3">SpSt-769</strain>
    </source>
</reference>
<dbReference type="Gene3D" id="3.40.1390.20">
    <property type="entry name" value="HprK N-terminal domain-like"/>
    <property type="match status" value="1"/>
</dbReference>
<dbReference type="InterPro" id="IPR028979">
    <property type="entry name" value="Ser_kin/Pase_Hpr-like_N_sf"/>
</dbReference>
<dbReference type="EMBL" id="DTGT01000012">
    <property type="protein sequence ID" value="HGH59735.1"/>
    <property type="molecule type" value="Genomic_DNA"/>
</dbReference>
<comment type="subunit">
    <text evidence="1">Homohexamer.</text>
</comment>
<sequence>MKLTDIIAQLGLEVRAGKEALDREVLGGYVSDLLSDVIAGAKEGDLWLTLQVHQNTVAVAFLNNLAGIVIVGGRDPDPETIKKAEEQQVPILVSKLKSYELAGKLYEMGLRRPETS</sequence>
<dbReference type="Pfam" id="PF07085">
    <property type="entry name" value="DRTGG"/>
    <property type="match status" value="1"/>
</dbReference>
<feature type="domain" description="DRTGG" evidence="2">
    <location>
        <begin position="7"/>
        <end position="106"/>
    </location>
</feature>
<evidence type="ECO:0000256" key="1">
    <source>
        <dbReference type="ARBA" id="ARBA00011643"/>
    </source>
</evidence>
<dbReference type="GO" id="GO:0016301">
    <property type="term" value="F:kinase activity"/>
    <property type="evidence" value="ECO:0007669"/>
    <property type="project" value="UniProtKB-KW"/>
</dbReference>
<dbReference type="AlphaFoldDB" id="A0A7C4EVH6"/>
<keyword evidence="3" id="KW-0808">Transferase</keyword>
<evidence type="ECO:0000313" key="3">
    <source>
        <dbReference type="EMBL" id="HGH59735.1"/>
    </source>
</evidence>
<dbReference type="SUPFAM" id="SSF75138">
    <property type="entry name" value="HprK N-terminal domain-like"/>
    <property type="match status" value="1"/>
</dbReference>
<comment type="caution">
    <text evidence="3">The sequence shown here is derived from an EMBL/GenBank/DDBJ whole genome shotgun (WGS) entry which is preliminary data.</text>
</comment>
<keyword evidence="3" id="KW-0418">Kinase</keyword>
<gene>
    <name evidence="3" type="ORF">ENV54_00400</name>
</gene>
<protein>
    <submittedName>
        <fullName evidence="3">Serine kinase</fullName>
    </submittedName>
</protein>
<name>A0A7C4EVH6_9BACT</name>
<organism evidence="3">
    <name type="scientific">Desulfomonile tiedjei</name>
    <dbReference type="NCBI Taxonomy" id="2358"/>
    <lineage>
        <taxon>Bacteria</taxon>
        <taxon>Pseudomonadati</taxon>
        <taxon>Thermodesulfobacteriota</taxon>
        <taxon>Desulfomonilia</taxon>
        <taxon>Desulfomonilales</taxon>
        <taxon>Desulfomonilaceae</taxon>
        <taxon>Desulfomonile</taxon>
    </lineage>
</organism>
<evidence type="ECO:0000259" key="2">
    <source>
        <dbReference type="Pfam" id="PF07085"/>
    </source>
</evidence>
<proteinExistence type="predicted"/>